<keyword evidence="8" id="KW-1185">Reference proteome</keyword>
<reference evidence="7" key="3">
    <citation type="submission" date="2019-04" db="EMBL/GenBank/DDBJ databases">
        <authorList>
            <person name="Howe K."/>
            <person name="Paulini M."/>
            <person name="Williams G."/>
        </authorList>
    </citation>
    <scope>NUCLEOTIDE SEQUENCE [LARGE SCALE GENOMIC DNA]</scope>
    <source>
        <strain evidence="7">FR3</strain>
    </source>
</reference>
<dbReference type="GO" id="GO:0005524">
    <property type="term" value="F:ATP binding"/>
    <property type="evidence" value="ECO:0007669"/>
    <property type="project" value="InterPro"/>
</dbReference>
<dbReference type="GO" id="GO:0006139">
    <property type="term" value="P:nucleobase-containing compound metabolic process"/>
    <property type="evidence" value="ECO:0007669"/>
    <property type="project" value="InterPro"/>
</dbReference>
<feature type="transmembrane region" description="Helical" evidence="5">
    <location>
        <begin position="53"/>
        <end position="82"/>
    </location>
</feature>
<reference evidence="6 8" key="1">
    <citation type="journal article" date="2007" name="Science">
        <title>Draft genome of the filarial nematode parasite Brugia malayi.</title>
        <authorList>
            <person name="Ghedin E."/>
            <person name="Wang S."/>
            <person name="Spiro D."/>
            <person name="Caler E."/>
            <person name="Zhao Q."/>
            <person name="Crabtree J."/>
            <person name="Allen J.E."/>
            <person name="Delcher A.L."/>
            <person name="Guiliano D.B."/>
            <person name="Miranda-Saavedra D."/>
            <person name="Angiuoli S.V."/>
            <person name="Creasy T."/>
            <person name="Amedeo P."/>
            <person name="Haas B."/>
            <person name="El-Sayed N.M."/>
            <person name="Wortman J.R."/>
            <person name="Feldblyum T."/>
            <person name="Tallon L."/>
            <person name="Schatz M."/>
            <person name="Shumway M."/>
            <person name="Koo H."/>
            <person name="Salzberg S.L."/>
            <person name="Schobel S."/>
            <person name="Pertea M."/>
            <person name="Pop M."/>
            <person name="White O."/>
            <person name="Barton G.J."/>
            <person name="Carlow C.K."/>
            <person name="Crawford M.J."/>
            <person name="Daub J."/>
            <person name="Dimmic M.W."/>
            <person name="Estes C.F."/>
            <person name="Foster J.M."/>
            <person name="Ganatra M."/>
            <person name="Gregory W.F."/>
            <person name="Johnson N.M."/>
            <person name="Jin J."/>
            <person name="Komuniecki R."/>
            <person name="Korf I."/>
            <person name="Kumar S."/>
            <person name="Laney S."/>
            <person name="Li B.W."/>
            <person name="Li W."/>
            <person name="Lindblom T.H."/>
            <person name="Lustigman S."/>
            <person name="Ma D."/>
            <person name="Maina C.V."/>
            <person name="Martin D.M."/>
            <person name="McCarter J.P."/>
            <person name="McReynolds L."/>
            <person name="Mitreva M."/>
            <person name="Nutman T.B."/>
            <person name="Parkinson J."/>
            <person name="Peregrin-Alvarez J.M."/>
            <person name="Poole C."/>
            <person name="Ren Q."/>
            <person name="Saunders L."/>
            <person name="Sluder A.E."/>
            <person name="Smith K."/>
            <person name="Stanke M."/>
            <person name="Unnasch T.R."/>
            <person name="Ware J."/>
            <person name="Wei A.D."/>
            <person name="Weil G."/>
            <person name="Williams D.J."/>
            <person name="Zhang Y."/>
            <person name="Williams S.A."/>
            <person name="Fraser-Liggett C."/>
            <person name="Slatko B."/>
            <person name="Blaxter M.L."/>
            <person name="Scott A.L."/>
        </authorList>
    </citation>
    <scope>NUCLEOTIDE SEQUENCE</scope>
    <source>
        <strain evidence="6 8">FR3</strain>
    </source>
</reference>
<keyword evidence="5" id="KW-0472">Membrane</keyword>
<dbReference type="SUPFAM" id="SSF52540">
    <property type="entry name" value="P-loop containing nucleoside triphosphate hydrolases"/>
    <property type="match status" value="1"/>
</dbReference>
<evidence type="ECO:0000256" key="5">
    <source>
        <dbReference type="SAM" id="Phobius"/>
    </source>
</evidence>
<protein>
    <submittedName>
        <fullName evidence="7 9">Adenylate kinase isoenzyme 1, putative</fullName>
    </submittedName>
    <submittedName>
        <fullName evidence="6">Bm9070</fullName>
    </submittedName>
</protein>
<reference evidence="6" key="2">
    <citation type="submission" date="2012-12" db="EMBL/GenBank/DDBJ databases">
        <authorList>
            <person name="Gao Y.W."/>
            <person name="Fan S.T."/>
            <person name="Sun H.T."/>
            <person name="Wang Z."/>
            <person name="Gao X.L."/>
            <person name="Li Y.G."/>
            <person name="Wang T.C."/>
            <person name="Zhang K."/>
            <person name="Xu W.W."/>
            <person name="Yu Z.J."/>
            <person name="Xia X.Z."/>
        </authorList>
    </citation>
    <scope>NUCLEOTIDE SEQUENCE</scope>
    <source>
        <strain evidence="6">FR3</strain>
    </source>
</reference>
<dbReference type="Pfam" id="PF00406">
    <property type="entry name" value="ADK"/>
    <property type="match status" value="1"/>
</dbReference>
<dbReference type="RefSeq" id="XP_001896373.2">
    <property type="nucleotide sequence ID" value="XM_001896338.2"/>
</dbReference>
<keyword evidence="5" id="KW-1133">Transmembrane helix</keyword>
<dbReference type="GO" id="GO:0019205">
    <property type="term" value="F:nucleobase-containing compound kinase activity"/>
    <property type="evidence" value="ECO:0007669"/>
    <property type="project" value="InterPro"/>
</dbReference>
<dbReference type="WBParaSite" id="Bm9070.1">
    <property type="protein sequence ID" value="Bm9070.1"/>
    <property type="gene ID" value="WBGene00229331"/>
</dbReference>
<keyword evidence="5" id="KW-0812">Transmembrane</keyword>
<dbReference type="EMBL" id="CAAKNF010000195">
    <property type="protein sequence ID" value="VIO99349.1"/>
    <property type="molecule type" value="Genomic_DNA"/>
</dbReference>
<evidence type="ECO:0000313" key="9">
    <source>
        <dbReference type="WBParaSite" id="Bm9070.1"/>
    </source>
</evidence>
<gene>
    <name evidence="6 9 10" type="ORF">Bm9070</name>
    <name evidence="7" type="ORF">BM_BM9070</name>
    <name evidence="6" type="ORF">BM_Bm9070</name>
</gene>
<keyword evidence="2" id="KW-0547">Nucleotide-binding</keyword>
<dbReference type="STRING" id="6279.A0A0J9Y6U2"/>
<dbReference type="GeneID" id="6099815"/>
<evidence type="ECO:0000256" key="4">
    <source>
        <dbReference type="RuleBase" id="RU003330"/>
    </source>
</evidence>
<dbReference type="Pfam" id="PF03134">
    <property type="entry name" value="TB2_DP1_HVA22"/>
    <property type="match status" value="1"/>
</dbReference>
<sequence>MLLNGSKVKKDTTVNTLNDVQSIFSQTLHNLPPQTEKCVNVLERNIGITRENFAYGIIVLTALYLMFGSEGHFVCDLICFIYPAYKSLRKIDEQSTKHALKWLLYWTIFGTFTLIDQFADAINRIIPIYWLVKCTFCVYLFLPQTDGANRFRDTILAPIFLLIHYKPREIVSLFELQINRSNVGIPTKAVDSSTSPIQASIAKKVDVVRKAQIPIIFVIDYLSHEIGAPGAGKGTQCAKMVEKYGLTHLSTGDLLRNEVESCGARADSLKKMMQNGELVPARIVLDLLKEAMSRATINGSRGFLIDGYPREIIQGEQFEHEVQSPDLVIYFKADKKVLYERCMNRQKISGRFDDSSETIQKRLKTYEIASTPVVDYYNQKGKLLQITSEGTVQDVFAIVETHLDKVISKFRS</sequence>
<evidence type="ECO:0000313" key="7">
    <source>
        <dbReference type="EMBL" id="VIO99349.1"/>
    </source>
</evidence>
<name>A0A0J9Y6U2_BRUMA</name>
<evidence type="ECO:0000313" key="8">
    <source>
        <dbReference type="Proteomes" id="UP000006672"/>
    </source>
</evidence>
<evidence type="ECO:0000256" key="2">
    <source>
        <dbReference type="ARBA" id="ARBA00022741"/>
    </source>
</evidence>
<dbReference type="EMBL" id="LN856835">
    <property type="protein sequence ID" value="CDQ03547.2"/>
    <property type="molecule type" value="Genomic_DNA"/>
</dbReference>
<dbReference type="Gene3D" id="3.40.50.300">
    <property type="entry name" value="P-loop containing nucleotide triphosphate hydrolases"/>
    <property type="match status" value="1"/>
</dbReference>
<dbReference type="HAMAP" id="MF_00235">
    <property type="entry name" value="Adenylate_kinase_Adk"/>
    <property type="match status" value="1"/>
</dbReference>
<dbReference type="CTD" id="6099815"/>
<evidence type="ECO:0000313" key="6">
    <source>
        <dbReference type="EMBL" id="CDQ03547.2"/>
    </source>
</evidence>
<dbReference type="PRINTS" id="PR00094">
    <property type="entry name" value="ADENYLTKNASE"/>
</dbReference>
<accession>A0A0J9Y6U2</accession>
<dbReference type="InterPro" id="IPR000850">
    <property type="entry name" value="Adenylat/UMP-CMP_kin"/>
</dbReference>
<dbReference type="OrthoDB" id="5867546at2759"/>
<dbReference type="WormBase" id="Bm9070">
    <property type="protein sequence ID" value="BM38897"/>
    <property type="gene ID" value="WBGene00229331"/>
</dbReference>
<dbReference type="KEGG" id="bmy:BM_BM9070"/>
<organism evidence="6">
    <name type="scientific">Brugia malayi</name>
    <name type="common">Filarial nematode worm</name>
    <dbReference type="NCBI Taxonomy" id="6279"/>
    <lineage>
        <taxon>Eukaryota</taxon>
        <taxon>Metazoa</taxon>
        <taxon>Ecdysozoa</taxon>
        <taxon>Nematoda</taxon>
        <taxon>Chromadorea</taxon>
        <taxon>Rhabditida</taxon>
        <taxon>Spirurina</taxon>
        <taxon>Spiruromorpha</taxon>
        <taxon>Filarioidea</taxon>
        <taxon>Onchocercidae</taxon>
        <taxon>Brugia</taxon>
    </lineage>
</organism>
<dbReference type="InterPro" id="IPR027417">
    <property type="entry name" value="P-loop_NTPase"/>
</dbReference>
<evidence type="ECO:0000313" key="10">
    <source>
        <dbReference type="WormBase" id="Bm9070"/>
    </source>
</evidence>
<keyword evidence="3 4" id="KW-0418">Kinase</keyword>
<evidence type="ECO:0000256" key="1">
    <source>
        <dbReference type="ARBA" id="ARBA00022679"/>
    </source>
</evidence>
<accession>A0A4E9FTN8</accession>
<dbReference type="CDD" id="cd01428">
    <property type="entry name" value="ADK"/>
    <property type="match status" value="1"/>
</dbReference>
<evidence type="ECO:0000256" key="3">
    <source>
        <dbReference type="ARBA" id="ARBA00022777"/>
    </source>
</evidence>
<dbReference type="Proteomes" id="UP000006672">
    <property type="component" value="Unassembled WGS sequence"/>
</dbReference>
<dbReference type="AlphaFoldDB" id="A0A0J9Y6U2"/>
<dbReference type="PANTHER" id="PTHR23359">
    <property type="entry name" value="NUCLEOTIDE KINASE"/>
    <property type="match status" value="1"/>
</dbReference>
<dbReference type="InterPro" id="IPR004345">
    <property type="entry name" value="TB2_DP1_HVA22"/>
</dbReference>
<dbReference type="PROSITE" id="PS00113">
    <property type="entry name" value="ADENYLATE_KINASE"/>
    <property type="match status" value="1"/>
</dbReference>
<dbReference type="InterPro" id="IPR033690">
    <property type="entry name" value="Adenylat_kinase_CS"/>
</dbReference>
<comment type="similarity">
    <text evidence="4">Belongs to the adenylate kinase family.</text>
</comment>
<keyword evidence="1 4" id="KW-0808">Transferase</keyword>
<proteinExistence type="inferred from homology"/>
<reference evidence="9" key="4">
    <citation type="submission" date="2019-12" db="UniProtKB">
        <authorList>
            <consortium name="WormBaseParasite"/>
        </authorList>
    </citation>
    <scope>IDENTIFICATION</scope>
</reference>